<evidence type="ECO:0000256" key="1">
    <source>
        <dbReference type="SAM" id="MobiDB-lite"/>
    </source>
</evidence>
<organism evidence="2 3">
    <name type="scientific">Gibberella moniliformis (strain M3125 / FGSC 7600)</name>
    <name type="common">Maize ear and stalk rot fungus</name>
    <name type="synonym">Fusarium verticillioides</name>
    <dbReference type="NCBI Taxonomy" id="334819"/>
    <lineage>
        <taxon>Eukaryota</taxon>
        <taxon>Fungi</taxon>
        <taxon>Dikarya</taxon>
        <taxon>Ascomycota</taxon>
        <taxon>Pezizomycotina</taxon>
        <taxon>Sordariomycetes</taxon>
        <taxon>Hypocreomycetidae</taxon>
        <taxon>Hypocreales</taxon>
        <taxon>Nectriaceae</taxon>
        <taxon>Fusarium</taxon>
        <taxon>Fusarium fujikuroi species complex</taxon>
    </lineage>
</organism>
<name>W7N6D9_GIBM7</name>
<sequence>MSSNRYHQGQSGSARRRANPTQPQTTRYASTLLGRLSNLEKIFTYRCTEKESQELKLKDAVDTLRSAQHRLSNRRSDQDIFNLVTEYRKAVTNFEDELKLVRALTKNLARIAQEQQSMLKDIAKEQSRLSSQQEDN</sequence>
<evidence type="ECO:0000313" key="2">
    <source>
        <dbReference type="EMBL" id="EWG55645.1"/>
    </source>
</evidence>
<dbReference type="KEGG" id="fvr:FVEG_13616"/>
<dbReference type="GeneID" id="30070948"/>
<dbReference type="HOGENOM" id="CLU_1875609_0_0_1"/>
<keyword evidence="3" id="KW-1185">Reference proteome</keyword>
<accession>W7N6D9</accession>
<dbReference type="RefSeq" id="XP_018761836.1">
    <property type="nucleotide sequence ID" value="XM_018902977.1"/>
</dbReference>
<reference evidence="2 3" key="1">
    <citation type="journal article" date="2010" name="Nature">
        <title>Comparative genomics reveals mobile pathogenicity chromosomes in Fusarium.</title>
        <authorList>
            <person name="Ma L.J."/>
            <person name="van der Does H.C."/>
            <person name="Borkovich K.A."/>
            <person name="Coleman J.J."/>
            <person name="Daboussi M.J."/>
            <person name="Di Pietro A."/>
            <person name="Dufresne M."/>
            <person name="Freitag M."/>
            <person name="Grabherr M."/>
            <person name="Henrissat B."/>
            <person name="Houterman P.M."/>
            <person name="Kang S."/>
            <person name="Shim W.B."/>
            <person name="Woloshuk C."/>
            <person name="Xie X."/>
            <person name="Xu J.R."/>
            <person name="Antoniw J."/>
            <person name="Baker S.E."/>
            <person name="Bluhm B.H."/>
            <person name="Breakspear A."/>
            <person name="Brown D.W."/>
            <person name="Butchko R.A."/>
            <person name="Chapman S."/>
            <person name="Coulson R."/>
            <person name="Coutinho P.M."/>
            <person name="Danchin E.G."/>
            <person name="Diener A."/>
            <person name="Gale L.R."/>
            <person name="Gardiner D.M."/>
            <person name="Goff S."/>
            <person name="Hammond-Kosack K.E."/>
            <person name="Hilburn K."/>
            <person name="Hua-Van A."/>
            <person name="Jonkers W."/>
            <person name="Kazan K."/>
            <person name="Kodira C.D."/>
            <person name="Koehrsen M."/>
            <person name="Kumar L."/>
            <person name="Lee Y.H."/>
            <person name="Li L."/>
            <person name="Manners J.M."/>
            <person name="Miranda-Saavedra D."/>
            <person name="Mukherjee M."/>
            <person name="Park G."/>
            <person name="Park J."/>
            <person name="Park S.Y."/>
            <person name="Proctor R.H."/>
            <person name="Regev A."/>
            <person name="Ruiz-Roldan M.C."/>
            <person name="Sain D."/>
            <person name="Sakthikumar S."/>
            <person name="Sykes S."/>
            <person name="Schwartz D.C."/>
            <person name="Turgeon B.G."/>
            <person name="Wapinski I."/>
            <person name="Yoder O."/>
            <person name="Young S."/>
            <person name="Zeng Q."/>
            <person name="Zhou S."/>
            <person name="Galagan J."/>
            <person name="Cuomo C.A."/>
            <person name="Kistler H.C."/>
            <person name="Rep M."/>
        </authorList>
    </citation>
    <scope>NUCLEOTIDE SEQUENCE [LARGE SCALE GENOMIC DNA]</scope>
    <source>
        <strain evidence="3">M3125 / FGSC 7600</strain>
    </source>
</reference>
<dbReference type="AlphaFoldDB" id="W7N6D9"/>
<dbReference type="EMBL" id="DS022265">
    <property type="protein sequence ID" value="EWG55645.1"/>
    <property type="molecule type" value="Genomic_DNA"/>
</dbReference>
<proteinExistence type="predicted"/>
<dbReference type="eggNOG" id="ENOG502RMHT">
    <property type="taxonomic scope" value="Eukaryota"/>
</dbReference>
<feature type="region of interest" description="Disordered" evidence="1">
    <location>
        <begin position="1"/>
        <end position="24"/>
    </location>
</feature>
<dbReference type="VEuPathDB" id="FungiDB:FVEG_13616"/>
<gene>
    <name evidence="2" type="ORF">FVEG_13616</name>
</gene>
<dbReference type="EMBL" id="CM000587">
    <property type="protein sequence ID" value="EWG55645.1"/>
    <property type="molecule type" value="Genomic_DNA"/>
</dbReference>
<dbReference type="Proteomes" id="UP000009096">
    <property type="component" value="Chromosome 10"/>
</dbReference>
<evidence type="ECO:0000313" key="3">
    <source>
        <dbReference type="Proteomes" id="UP000009096"/>
    </source>
</evidence>
<protein>
    <submittedName>
        <fullName evidence="2">Uncharacterized protein</fullName>
    </submittedName>
</protein>
<dbReference type="OMA" id="FTYRCTE"/>